<accession>A0ABZ3IVF1</accession>
<dbReference type="EMBL" id="CP155571">
    <property type="protein sequence ID" value="XFO70043.1"/>
    <property type="molecule type" value="Genomic_DNA"/>
</dbReference>
<sequence>MHGDALTVTGTVGDRSSIDIHECQLEIKVSDEEMEAEKRLGSTKT</sequence>
<name>A0ABZ3IVF1_SPOA4</name>
<keyword evidence="2" id="KW-1185">Reference proteome</keyword>
<gene>
    <name evidence="1" type="ORF">SPACI_000250</name>
</gene>
<organism evidence="1 2">
    <name type="scientific">Sporomusa acidovorans (strain ATCC 49682 / DSM 3132 / Mol)</name>
    <dbReference type="NCBI Taxonomy" id="1123286"/>
    <lineage>
        <taxon>Bacteria</taxon>
        <taxon>Bacillati</taxon>
        <taxon>Bacillota</taxon>
        <taxon>Negativicutes</taxon>
        <taxon>Selenomonadales</taxon>
        <taxon>Sporomusaceae</taxon>
        <taxon>Sporomusa</taxon>
    </lineage>
</organism>
<evidence type="ECO:0000313" key="1">
    <source>
        <dbReference type="EMBL" id="XFO70043.1"/>
    </source>
</evidence>
<proteinExistence type="predicted"/>
<protein>
    <submittedName>
        <fullName evidence="1">Uncharacterized protein</fullName>
    </submittedName>
</protein>
<dbReference type="RefSeq" id="WP_143122710.1">
    <property type="nucleotide sequence ID" value="NZ_CP155571.1"/>
</dbReference>
<evidence type="ECO:0000313" key="2">
    <source>
        <dbReference type="Proteomes" id="UP000216052"/>
    </source>
</evidence>
<reference evidence="1" key="1">
    <citation type="submission" date="2024-05" db="EMBL/GenBank/DDBJ databases">
        <title>Isolation and characterization of Sporomusa carbonis sp. nov., a carboxydotrophic hydrogenogen in the genus of Sporomusa isolated from a charcoal burning pile.</title>
        <authorList>
            <person name="Boeer T."/>
            <person name="Rosenbaum F."/>
            <person name="Eysell L."/>
            <person name="Mueller V."/>
            <person name="Daniel R."/>
            <person name="Poehlein A."/>
        </authorList>
    </citation>
    <scope>NUCLEOTIDE SEQUENCE [LARGE SCALE GENOMIC DNA]</scope>
    <source>
        <strain evidence="1">DSM 3132</strain>
    </source>
</reference>
<dbReference type="Proteomes" id="UP000216052">
    <property type="component" value="Chromosome"/>
</dbReference>